<evidence type="ECO:0000256" key="4">
    <source>
        <dbReference type="ARBA" id="ARBA00023163"/>
    </source>
</evidence>
<keyword evidence="5" id="KW-0539">Nucleus</keyword>
<evidence type="ECO:0000256" key="1">
    <source>
        <dbReference type="ARBA" id="ARBA00004123"/>
    </source>
</evidence>
<protein>
    <recommendedName>
        <fullName evidence="7">WRKY domain-containing protein</fullName>
    </recommendedName>
</protein>
<feature type="region of interest" description="Disordered" evidence="6">
    <location>
        <begin position="168"/>
        <end position="230"/>
    </location>
</feature>
<feature type="compositionally biased region" description="Basic and acidic residues" evidence="6">
    <location>
        <begin position="555"/>
        <end position="565"/>
    </location>
</feature>
<dbReference type="Gene3D" id="2.20.25.80">
    <property type="entry name" value="WRKY domain"/>
    <property type="match status" value="1"/>
</dbReference>
<dbReference type="FunFam" id="2.20.25.80:FF:000002">
    <property type="entry name" value="probable WRKY transcription factor 31"/>
    <property type="match status" value="1"/>
</dbReference>
<keyword evidence="3" id="KW-0238">DNA-binding</keyword>
<feature type="region of interest" description="Disordered" evidence="6">
    <location>
        <begin position="546"/>
        <end position="565"/>
    </location>
</feature>
<dbReference type="SUPFAM" id="SSF118290">
    <property type="entry name" value="WRKY DNA-binding domain"/>
    <property type="match status" value="1"/>
</dbReference>
<evidence type="ECO:0000256" key="5">
    <source>
        <dbReference type="ARBA" id="ARBA00023242"/>
    </source>
</evidence>
<dbReference type="GO" id="GO:0043565">
    <property type="term" value="F:sequence-specific DNA binding"/>
    <property type="evidence" value="ECO:0007669"/>
    <property type="project" value="InterPro"/>
</dbReference>
<dbReference type="GO" id="GO:0005634">
    <property type="term" value="C:nucleus"/>
    <property type="evidence" value="ECO:0007669"/>
    <property type="project" value="UniProtKB-SubCell"/>
</dbReference>
<keyword evidence="9" id="KW-1185">Reference proteome</keyword>
<dbReference type="InterPro" id="IPR044810">
    <property type="entry name" value="WRKY_plant"/>
</dbReference>
<dbReference type="EMBL" id="CP136894">
    <property type="protein sequence ID" value="WOL08150.1"/>
    <property type="molecule type" value="Genomic_DNA"/>
</dbReference>
<dbReference type="GO" id="GO:0003700">
    <property type="term" value="F:DNA-binding transcription factor activity"/>
    <property type="evidence" value="ECO:0007669"/>
    <property type="project" value="InterPro"/>
</dbReference>
<organism evidence="8 9">
    <name type="scientific">Canna indica</name>
    <name type="common">Indian-shot</name>
    <dbReference type="NCBI Taxonomy" id="4628"/>
    <lineage>
        <taxon>Eukaryota</taxon>
        <taxon>Viridiplantae</taxon>
        <taxon>Streptophyta</taxon>
        <taxon>Embryophyta</taxon>
        <taxon>Tracheophyta</taxon>
        <taxon>Spermatophyta</taxon>
        <taxon>Magnoliopsida</taxon>
        <taxon>Liliopsida</taxon>
        <taxon>Zingiberales</taxon>
        <taxon>Cannaceae</taxon>
        <taxon>Canna</taxon>
    </lineage>
</organism>
<dbReference type="InterPro" id="IPR036576">
    <property type="entry name" value="WRKY_dom_sf"/>
</dbReference>
<name>A0AAQ3KIF7_9LILI</name>
<evidence type="ECO:0000256" key="6">
    <source>
        <dbReference type="SAM" id="MobiDB-lite"/>
    </source>
</evidence>
<dbReference type="PANTHER" id="PTHR31429">
    <property type="entry name" value="WRKY TRANSCRIPTION FACTOR 36-RELATED"/>
    <property type="match status" value="1"/>
</dbReference>
<evidence type="ECO:0000313" key="8">
    <source>
        <dbReference type="EMBL" id="WOL08150.1"/>
    </source>
</evidence>
<sequence length="565" mass="61389">MEVVLKRPAKVGEEINSDESGIHIEKDSTMFLSNKILPINDPSARLSSSMVKDSTSFSQEDQLESTKAEMVEVREENQRLRTTLTKIIKDYQSLQMHFSDIFQQQQTKKPVEKILTMSDNVEENLSLSLGTCSSGQKKEDTATKITAKGSENFEEDLTLRLDCRVEGSSNSTTLSEPLKLSPDNSSDNLKEDDINGESWPPNKTILKSSPRNGDDEASQQPQVKKARVSVRTRCDGPTMNDGCQWRKYGQKISKGNPCPRAYYRCTIAPSCPVRKQVQRCAEDMSILITTYEGTHNHPLPVSATAMASTTAAAASMLMSGSSASQPATPINFLSSSSTNPYLPNSSISSTSAHPTVTLDLTAPPTMQYYNRLSSNYSSSSFNFSSSSDITRSLPTSWSNPFFKYGAQAQPYNNNPVSLSHGRQSQDSIYHPYLQKASISSASTSNQHPLITDTIAKVITSDPKFHSALTAAISSYVEARGGKNGGEGAVDHHNGVKMGEHLNSVSSFSAAPPGNGCATSFLNRSTGLNLNPQQGSRVLLQSEMGFPGAMSASASPEDHHNRGNIK</sequence>
<reference evidence="8 9" key="1">
    <citation type="submission" date="2023-10" db="EMBL/GenBank/DDBJ databases">
        <title>Chromosome-scale genome assembly provides insights into flower coloration mechanisms of Canna indica.</title>
        <authorList>
            <person name="Li C."/>
        </authorList>
    </citation>
    <scope>NUCLEOTIDE SEQUENCE [LARGE SCALE GENOMIC DNA]</scope>
    <source>
        <tissue evidence="8">Flower</tissue>
    </source>
</reference>
<proteinExistence type="predicted"/>
<accession>A0AAQ3KIF7</accession>
<feature type="domain" description="WRKY" evidence="7">
    <location>
        <begin position="234"/>
        <end position="300"/>
    </location>
</feature>
<keyword evidence="4" id="KW-0804">Transcription</keyword>
<dbReference type="Proteomes" id="UP001327560">
    <property type="component" value="Chromosome 5"/>
</dbReference>
<evidence type="ECO:0000313" key="9">
    <source>
        <dbReference type="Proteomes" id="UP001327560"/>
    </source>
</evidence>
<dbReference type="SMART" id="SM00774">
    <property type="entry name" value="WRKY"/>
    <property type="match status" value="1"/>
</dbReference>
<comment type="subcellular location">
    <subcellularLocation>
        <location evidence="1">Nucleus</location>
    </subcellularLocation>
</comment>
<keyword evidence="2" id="KW-0805">Transcription regulation</keyword>
<gene>
    <name evidence="8" type="ORF">Cni_G16902</name>
</gene>
<dbReference type="Pfam" id="PF03106">
    <property type="entry name" value="WRKY"/>
    <property type="match status" value="1"/>
</dbReference>
<dbReference type="InterPro" id="IPR003657">
    <property type="entry name" value="WRKY_dom"/>
</dbReference>
<evidence type="ECO:0000259" key="7">
    <source>
        <dbReference type="PROSITE" id="PS50811"/>
    </source>
</evidence>
<evidence type="ECO:0000256" key="2">
    <source>
        <dbReference type="ARBA" id="ARBA00023015"/>
    </source>
</evidence>
<evidence type="ECO:0000256" key="3">
    <source>
        <dbReference type="ARBA" id="ARBA00023125"/>
    </source>
</evidence>
<dbReference type="PROSITE" id="PS50811">
    <property type="entry name" value="WRKY"/>
    <property type="match status" value="1"/>
</dbReference>
<dbReference type="PANTHER" id="PTHR31429:SF97">
    <property type="entry name" value="WRKY TRANSCRIPTION FACTOR 36-RELATED"/>
    <property type="match status" value="1"/>
</dbReference>
<dbReference type="AlphaFoldDB" id="A0AAQ3KIF7"/>